<dbReference type="SUPFAM" id="SSF55447">
    <property type="entry name" value="CO dehydrogenase flavoprotein C-terminal domain-like"/>
    <property type="match status" value="1"/>
</dbReference>
<keyword evidence="3" id="KW-0560">Oxidoreductase</keyword>
<evidence type="ECO:0000256" key="2">
    <source>
        <dbReference type="ARBA" id="ARBA00022827"/>
    </source>
</evidence>
<evidence type="ECO:0000313" key="5">
    <source>
        <dbReference type="EMBL" id="SDT51779.1"/>
    </source>
</evidence>
<accession>A0A1H2B1B4</accession>
<dbReference type="SUPFAM" id="SSF56176">
    <property type="entry name" value="FAD-binding/transporter-associated domain-like"/>
    <property type="match status" value="1"/>
</dbReference>
<reference evidence="6" key="1">
    <citation type="submission" date="2016-10" db="EMBL/GenBank/DDBJ databases">
        <authorList>
            <person name="Varghese N."/>
            <person name="Submissions S."/>
        </authorList>
    </citation>
    <scope>NUCLEOTIDE SEQUENCE [LARGE SCALE GENOMIC DNA]</scope>
    <source>
        <strain evidence="6">GAS369</strain>
    </source>
</reference>
<dbReference type="InterPro" id="IPR005107">
    <property type="entry name" value="CO_DH_flav_C"/>
</dbReference>
<dbReference type="InterPro" id="IPR016166">
    <property type="entry name" value="FAD-bd_PCMH"/>
</dbReference>
<gene>
    <name evidence="5" type="ORF">SAMN05444158_6673</name>
</gene>
<dbReference type="PROSITE" id="PS51387">
    <property type="entry name" value="FAD_PCMH"/>
    <property type="match status" value="1"/>
</dbReference>
<dbReference type="Gene3D" id="3.30.465.10">
    <property type="match status" value="1"/>
</dbReference>
<protein>
    <submittedName>
        <fullName evidence="5">Carbon-monoxide dehydrogenase medium subunit</fullName>
    </submittedName>
</protein>
<dbReference type="GO" id="GO:0071949">
    <property type="term" value="F:FAD binding"/>
    <property type="evidence" value="ECO:0007669"/>
    <property type="project" value="InterPro"/>
</dbReference>
<evidence type="ECO:0000313" key="6">
    <source>
        <dbReference type="Proteomes" id="UP000243904"/>
    </source>
</evidence>
<organism evidence="5 6">
    <name type="scientific">Bradyrhizobium canariense</name>
    <dbReference type="NCBI Taxonomy" id="255045"/>
    <lineage>
        <taxon>Bacteria</taxon>
        <taxon>Pseudomonadati</taxon>
        <taxon>Pseudomonadota</taxon>
        <taxon>Alphaproteobacteria</taxon>
        <taxon>Hyphomicrobiales</taxon>
        <taxon>Nitrobacteraceae</taxon>
        <taxon>Bradyrhizobium</taxon>
    </lineage>
</organism>
<dbReference type="AlphaFoldDB" id="A0A1H2B1B4"/>
<evidence type="ECO:0000256" key="3">
    <source>
        <dbReference type="ARBA" id="ARBA00023002"/>
    </source>
</evidence>
<dbReference type="EMBL" id="LT629750">
    <property type="protein sequence ID" value="SDT51779.1"/>
    <property type="molecule type" value="Genomic_DNA"/>
</dbReference>
<dbReference type="Gene3D" id="3.30.43.10">
    <property type="entry name" value="Uridine Diphospho-n-acetylenolpyruvylglucosamine Reductase, domain 2"/>
    <property type="match status" value="1"/>
</dbReference>
<keyword evidence="1" id="KW-0285">Flavoprotein</keyword>
<dbReference type="InterPro" id="IPR036318">
    <property type="entry name" value="FAD-bd_PCMH-like_sf"/>
</dbReference>
<evidence type="ECO:0000256" key="1">
    <source>
        <dbReference type="ARBA" id="ARBA00022630"/>
    </source>
</evidence>
<keyword evidence="6" id="KW-1185">Reference proteome</keyword>
<dbReference type="SMART" id="SM01092">
    <property type="entry name" value="CO_deh_flav_C"/>
    <property type="match status" value="1"/>
</dbReference>
<dbReference type="InterPro" id="IPR036683">
    <property type="entry name" value="CO_DH_flav_C_dom_sf"/>
</dbReference>
<feature type="domain" description="FAD-binding PCMH-type" evidence="4">
    <location>
        <begin position="1"/>
        <end position="176"/>
    </location>
</feature>
<dbReference type="InterPro" id="IPR002346">
    <property type="entry name" value="Mopterin_DH_FAD-bd"/>
</dbReference>
<sequence>MTELRYLAPNTLDEAIGVFAAAGNAARILAGGTDLLVQMRSGAVKPGVIVDIKKIAEMTAIEQTADGGFRIGAAVPGAVLSEHPRFGKVWPGVLEAVNLIGSTQVQGRASAGGNLCNGSPAGDSVPAMVAAGAIVTLQGPNGRRQMPVEQVPAGPGRTNLLPGEILVGFTLPPRPRGSSDAYLRMIPRTEMDIAVVGCGVSLTMKDGVCTAARVGLGAVAPTVLLVEAAAKALIGSHLDDAALNTAAAACSAACRPIDDKRGTIAYRTKVAGVLLRRTVAIAAKRAGRN</sequence>
<dbReference type="Proteomes" id="UP000243904">
    <property type="component" value="Chromosome I"/>
</dbReference>
<dbReference type="Gene3D" id="3.30.390.50">
    <property type="entry name" value="CO dehydrogenase flavoprotein, C-terminal domain"/>
    <property type="match status" value="1"/>
</dbReference>
<dbReference type="InterPro" id="IPR016169">
    <property type="entry name" value="FAD-bd_PCMH_sub2"/>
</dbReference>
<dbReference type="GO" id="GO:0016491">
    <property type="term" value="F:oxidoreductase activity"/>
    <property type="evidence" value="ECO:0007669"/>
    <property type="project" value="UniProtKB-KW"/>
</dbReference>
<proteinExistence type="predicted"/>
<dbReference type="InterPro" id="IPR051312">
    <property type="entry name" value="Diverse_Substr_Oxidored"/>
</dbReference>
<evidence type="ECO:0000259" key="4">
    <source>
        <dbReference type="PROSITE" id="PS51387"/>
    </source>
</evidence>
<dbReference type="InterPro" id="IPR016167">
    <property type="entry name" value="FAD-bd_PCMH_sub1"/>
</dbReference>
<dbReference type="PANTHER" id="PTHR42659:SF2">
    <property type="entry name" value="XANTHINE DEHYDROGENASE SUBUNIT C-RELATED"/>
    <property type="match status" value="1"/>
</dbReference>
<dbReference type="Pfam" id="PF03450">
    <property type="entry name" value="CO_deh_flav_C"/>
    <property type="match status" value="1"/>
</dbReference>
<dbReference type="RefSeq" id="WP_146690327.1">
    <property type="nucleotide sequence ID" value="NZ_LT629750.1"/>
</dbReference>
<dbReference type="PANTHER" id="PTHR42659">
    <property type="entry name" value="XANTHINE DEHYDROGENASE SUBUNIT C-RELATED"/>
    <property type="match status" value="1"/>
</dbReference>
<name>A0A1H2B1B4_9BRAD</name>
<keyword evidence="2" id="KW-0274">FAD</keyword>
<dbReference type="Pfam" id="PF00941">
    <property type="entry name" value="FAD_binding_5"/>
    <property type="match status" value="1"/>
</dbReference>